<feature type="compositionally biased region" description="Polar residues" evidence="1">
    <location>
        <begin position="653"/>
        <end position="663"/>
    </location>
</feature>
<reference evidence="2" key="2">
    <citation type="submission" date="2007-04" db="EMBL/GenBank/DDBJ databases">
        <title>The genome of the human body louse.</title>
        <authorList>
            <consortium name="The Human Body Louse Genome Consortium"/>
            <person name="Kirkness E."/>
            <person name="Walenz B."/>
            <person name="Hass B."/>
            <person name="Bruggner R."/>
            <person name="Strausberg R."/>
        </authorList>
    </citation>
    <scope>NUCLEOTIDE SEQUENCE</scope>
    <source>
        <strain evidence="2">USDA</strain>
    </source>
</reference>
<dbReference type="EMBL" id="DS235307">
    <property type="protein sequence ID" value="EEB14574.1"/>
    <property type="molecule type" value="Genomic_DNA"/>
</dbReference>
<feature type="region of interest" description="Disordered" evidence="1">
    <location>
        <begin position="219"/>
        <end position="270"/>
    </location>
</feature>
<dbReference type="AlphaFoldDB" id="E0VMG8"/>
<reference evidence="3" key="3">
    <citation type="submission" date="2020-05" db="UniProtKB">
        <authorList>
            <consortium name="EnsemblMetazoa"/>
        </authorList>
    </citation>
    <scope>IDENTIFICATION</scope>
    <source>
        <strain evidence="3">USDA</strain>
    </source>
</reference>
<evidence type="ECO:0000313" key="2">
    <source>
        <dbReference type="EMBL" id="EEB14574.1"/>
    </source>
</evidence>
<dbReference type="RefSeq" id="XP_002427312.1">
    <property type="nucleotide sequence ID" value="XM_002427267.1"/>
</dbReference>
<evidence type="ECO:0000313" key="3">
    <source>
        <dbReference type="EnsemblMetazoa" id="PHUM308930-PA"/>
    </source>
</evidence>
<evidence type="ECO:0000256" key="1">
    <source>
        <dbReference type="SAM" id="MobiDB-lite"/>
    </source>
</evidence>
<evidence type="ECO:0000313" key="4">
    <source>
        <dbReference type="Proteomes" id="UP000009046"/>
    </source>
</evidence>
<dbReference type="CTD" id="8235814"/>
<dbReference type="Proteomes" id="UP000009046">
    <property type="component" value="Unassembled WGS sequence"/>
</dbReference>
<gene>
    <name evidence="3" type="primary">8235814</name>
    <name evidence="2" type="ORF">Phum_PHUM308930</name>
</gene>
<accession>E0VMG8</accession>
<feature type="compositionally biased region" description="Acidic residues" evidence="1">
    <location>
        <begin position="229"/>
        <end position="239"/>
    </location>
</feature>
<dbReference type="EMBL" id="AAZO01003585">
    <property type="status" value="NOT_ANNOTATED_CDS"/>
    <property type="molecule type" value="Genomic_DNA"/>
</dbReference>
<dbReference type="EnsemblMetazoa" id="PHUM308930-RA">
    <property type="protein sequence ID" value="PHUM308930-PA"/>
    <property type="gene ID" value="PHUM308930"/>
</dbReference>
<reference evidence="2" key="1">
    <citation type="submission" date="2007-04" db="EMBL/GenBank/DDBJ databases">
        <title>Annotation of Pediculus humanus corporis strain USDA.</title>
        <authorList>
            <person name="Kirkness E."/>
            <person name="Hannick L."/>
            <person name="Hass B."/>
            <person name="Bruggner R."/>
            <person name="Lawson D."/>
            <person name="Bidwell S."/>
            <person name="Joardar V."/>
            <person name="Caler E."/>
            <person name="Walenz B."/>
            <person name="Inman J."/>
            <person name="Schobel S."/>
            <person name="Galinsky K."/>
            <person name="Amedeo P."/>
            <person name="Strausberg R."/>
        </authorList>
    </citation>
    <scope>NUCLEOTIDE SEQUENCE</scope>
    <source>
        <strain evidence="2">USDA</strain>
    </source>
</reference>
<feature type="compositionally biased region" description="Low complexity" evidence="1">
    <location>
        <begin position="250"/>
        <end position="265"/>
    </location>
</feature>
<dbReference type="VEuPathDB" id="VectorBase:PHUM308930"/>
<keyword evidence="4" id="KW-1185">Reference proteome</keyword>
<proteinExistence type="predicted"/>
<feature type="region of interest" description="Disordered" evidence="1">
    <location>
        <begin position="653"/>
        <end position="691"/>
    </location>
</feature>
<name>E0VMG8_PEDHC</name>
<dbReference type="GeneID" id="8235814"/>
<dbReference type="InParanoid" id="E0VMG8"/>
<organism>
    <name type="scientific">Pediculus humanus subsp. corporis</name>
    <name type="common">Body louse</name>
    <dbReference type="NCBI Taxonomy" id="121224"/>
    <lineage>
        <taxon>Eukaryota</taxon>
        <taxon>Metazoa</taxon>
        <taxon>Ecdysozoa</taxon>
        <taxon>Arthropoda</taxon>
        <taxon>Hexapoda</taxon>
        <taxon>Insecta</taxon>
        <taxon>Pterygota</taxon>
        <taxon>Neoptera</taxon>
        <taxon>Paraneoptera</taxon>
        <taxon>Psocodea</taxon>
        <taxon>Troctomorpha</taxon>
        <taxon>Phthiraptera</taxon>
        <taxon>Anoplura</taxon>
        <taxon>Pediculidae</taxon>
        <taxon>Pediculus</taxon>
    </lineage>
</organism>
<dbReference type="HOGENOM" id="CLU_322966_0_0_1"/>
<dbReference type="KEGG" id="phu:Phum_PHUM308930"/>
<protein>
    <submittedName>
        <fullName evidence="2 3">Uncharacterized protein</fullName>
    </submittedName>
</protein>
<sequence length="896" mass="101500">MENSVNILKSKKKKKKMAEVLKNSRNIKNTNSRGKSQYISKVKCSTLQTPSNYPGSENKIMLGLKDLNDEDSFCEYEKKSSNRMFLGESVTLHKKNESTKGTDLGSCLSQCEQENSKAFIGSLGSWINDFFNVQNKRPNTEPKIKTKTFLEETLCDEDTEYFKSINILKEQFRKKLKSKTSIQILNGDKLLHFSFNEKTPKKKSNSMFFTKLLVQKGSIDKTNGGSTQEEVEEEEEEVPDFLNAPPPAAAPTTTVTTTSTTLEPAGKPNDEISMQLYRSKNSLDLSQSVIIRKKSNKKKRSNTEILDEFGFHSSKELPKKLLLNVRDQDKRTSQLYKAMQVGVQEAQRKSKSYQNSTRCYTTNATMADSIENFNAPKEKKENVLSLSTGRRKVLAGFTRDNSTYVKVRPQKSVNVPFETSKTDFKLSSDDLVKYLMKKVKANHKPVKIKKKAINVGSVTPTAMTSAHATISTSFVPATAQNKSKFMQSATSSLVTNVLSKKENDLLLTIKNNARHLADKNESSSKPWVVKRENGRLETKRTSAQNKFDKSSYLSDDINEMKDNLLLDKTTKNSKKLLIKQDASDKFIKREEVKSMLSKIDFKSETYKLNKHKQKEMKKKSFPANVGGDLTDILHIDNPNARFQLQHELFKNSPRNFEQSPNSNEVEETYVDNDESKLNSEVGSSGGGVGSPSKELAVISNNYELIPQPNDNDPKELSEISINNKEIFNLKNSDCFNIDDETTTTIGKNSIPDIDINDNTNNHLLQNDNSKDLLDLSPCSQPLNDISKSKDNFDSFKAAFDDNNIVTVKTEEFPKFKRRFSENLANEVAKRKWPITQNKSHNSNVVHNVKAKDSNREKKINKRRDKGKKHELIVDELTDICGYDKTKKIISNCDEET</sequence>